<name>A0ABM8G4C6_9CELL</name>
<feature type="compositionally biased region" description="Low complexity" evidence="1">
    <location>
        <begin position="135"/>
        <end position="156"/>
    </location>
</feature>
<organism evidence="2 3">
    <name type="scientific">Paraoerskovia sediminicola</name>
    <dbReference type="NCBI Taxonomy" id="1138587"/>
    <lineage>
        <taxon>Bacteria</taxon>
        <taxon>Bacillati</taxon>
        <taxon>Actinomycetota</taxon>
        <taxon>Actinomycetes</taxon>
        <taxon>Micrococcales</taxon>
        <taxon>Cellulomonadaceae</taxon>
        <taxon>Paraoerskovia</taxon>
    </lineage>
</organism>
<dbReference type="Proteomes" id="UP001321475">
    <property type="component" value="Chromosome"/>
</dbReference>
<sequence>MAGLDRARRRARHEVGAGAEQDEVGVGGEESVRLVGGEAVARQDGEGRSPRGAGRVRRLRCRADRHALLFEHADDGLGPRGLGLSAAYRTVETGAGNRATAVTTRSAASVMKIGSLALRHRPAARDRPVVPSPTTPSAVTCSPAGAARPAPAVAVA</sequence>
<reference evidence="3" key="1">
    <citation type="journal article" date="2019" name="Int. J. Syst. Evol. Microbiol.">
        <title>The Global Catalogue of Microorganisms (GCM) 10K type strain sequencing project: providing services to taxonomists for standard genome sequencing and annotation.</title>
        <authorList>
            <consortium name="The Broad Institute Genomics Platform"/>
            <consortium name="The Broad Institute Genome Sequencing Center for Infectious Disease"/>
            <person name="Wu L."/>
            <person name="Ma J."/>
        </authorList>
    </citation>
    <scope>NUCLEOTIDE SEQUENCE [LARGE SCALE GENOMIC DNA]</scope>
    <source>
        <strain evidence="3">NBRC 108565</strain>
    </source>
</reference>
<gene>
    <name evidence="2" type="ORF">GCM10025865_22020</name>
</gene>
<dbReference type="EMBL" id="AP027729">
    <property type="protein sequence ID" value="BDZ42903.1"/>
    <property type="molecule type" value="Genomic_DNA"/>
</dbReference>
<keyword evidence="3" id="KW-1185">Reference proteome</keyword>
<feature type="region of interest" description="Disordered" evidence="1">
    <location>
        <begin position="122"/>
        <end position="156"/>
    </location>
</feature>
<evidence type="ECO:0000256" key="1">
    <source>
        <dbReference type="SAM" id="MobiDB-lite"/>
    </source>
</evidence>
<proteinExistence type="predicted"/>
<accession>A0ABM8G4C6</accession>
<evidence type="ECO:0000313" key="2">
    <source>
        <dbReference type="EMBL" id="BDZ42903.1"/>
    </source>
</evidence>
<evidence type="ECO:0000313" key="3">
    <source>
        <dbReference type="Proteomes" id="UP001321475"/>
    </source>
</evidence>
<protein>
    <submittedName>
        <fullName evidence="2">Uncharacterized protein</fullName>
    </submittedName>
</protein>
<feature type="region of interest" description="Disordered" evidence="1">
    <location>
        <begin position="1"/>
        <end position="56"/>
    </location>
</feature>